<keyword evidence="1" id="KW-0472">Membrane</keyword>
<evidence type="ECO:0000313" key="2">
    <source>
        <dbReference type="EMBL" id="RVT99572.1"/>
    </source>
</evidence>
<dbReference type="Proteomes" id="UP000282957">
    <property type="component" value="Unassembled WGS sequence"/>
</dbReference>
<dbReference type="OrthoDB" id="7268728at2"/>
<dbReference type="EMBL" id="SACL01000001">
    <property type="protein sequence ID" value="RVT99572.1"/>
    <property type="molecule type" value="Genomic_DNA"/>
</dbReference>
<accession>A0A437MPK2</accession>
<keyword evidence="1" id="KW-1133">Transmembrane helix</keyword>
<dbReference type="AlphaFoldDB" id="A0A437MPK2"/>
<protein>
    <submittedName>
        <fullName evidence="2">Uncharacterized protein</fullName>
    </submittedName>
</protein>
<comment type="caution">
    <text evidence="2">The sequence shown here is derived from an EMBL/GenBank/DDBJ whole genome shotgun (WGS) entry which is preliminary data.</text>
</comment>
<sequence length="181" mass="19556">MRIGRAALAVAIAVSLAGCQNYNQAALLLGEPRSDAAVLRQAQTMPIDRISDEVLLREATQVLLDLGFALDESSVPLGVLAGSKSRDAREAGQVAAAVAVTIVAAMFLVAVVPTWDERQTIYVTLTTQPIPGSNQMNLRVSFERRVETNQGGSRYEQLNDPQLYQEFFNQLRQGLARGVGA</sequence>
<reference evidence="2 3" key="1">
    <citation type="submission" date="2019-01" db="EMBL/GenBank/DDBJ databases">
        <authorList>
            <person name="Chen W.-M."/>
        </authorList>
    </citation>
    <scope>NUCLEOTIDE SEQUENCE [LARGE SCALE GENOMIC DNA]</scope>
    <source>
        <strain evidence="2 3">CCP-6</strain>
    </source>
</reference>
<organism evidence="2 3">
    <name type="scientific">Rhodovarius crocodyli</name>
    <dbReference type="NCBI Taxonomy" id="1979269"/>
    <lineage>
        <taxon>Bacteria</taxon>
        <taxon>Pseudomonadati</taxon>
        <taxon>Pseudomonadota</taxon>
        <taxon>Alphaproteobacteria</taxon>
        <taxon>Acetobacterales</taxon>
        <taxon>Roseomonadaceae</taxon>
        <taxon>Rhodovarius</taxon>
    </lineage>
</organism>
<name>A0A437MPK2_9PROT</name>
<dbReference type="RefSeq" id="WP_127786467.1">
    <property type="nucleotide sequence ID" value="NZ_SACL01000001.1"/>
</dbReference>
<keyword evidence="3" id="KW-1185">Reference proteome</keyword>
<feature type="transmembrane region" description="Helical" evidence="1">
    <location>
        <begin position="94"/>
        <end position="115"/>
    </location>
</feature>
<gene>
    <name evidence="2" type="ORF">EOD42_05690</name>
</gene>
<evidence type="ECO:0000313" key="3">
    <source>
        <dbReference type="Proteomes" id="UP000282957"/>
    </source>
</evidence>
<keyword evidence="1" id="KW-0812">Transmembrane</keyword>
<evidence type="ECO:0000256" key="1">
    <source>
        <dbReference type="SAM" id="Phobius"/>
    </source>
</evidence>
<dbReference type="PROSITE" id="PS51257">
    <property type="entry name" value="PROKAR_LIPOPROTEIN"/>
    <property type="match status" value="1"/>
</dbReference>
<proteinExistence type="predicted"/>